<gene>
    <name evidence="7" type="ORF">RJ641_011384</name>
</gene>
<feature type="region of interest" description="Disordered" evidence="3">
    <location>
        <begin position="914"/>
        <end position="1021"/>
    </location>
</feature>
<feature type="compositionally biased region" description="Polar residues" evidence="3">
    <location>
        <begin position="915"/>
        <end position="930"/>
    </location>
</feature>
<feature type="domain" description="C2 tensin-type" evidence="6">
    <location>
        <begin position="779"/>
        <end position="906"/>
    </location>
</feature>
<feature type="domain" description="Phosphatase tensin-type" evidence="5">
    <location>
        <begin position="595"/>
        <end position="773"/>
    </location>
</feature>
<evidence type="ECO:0000313" key="8">
    <source>
        <dbReference type="Proteomes" id="UP001370490"/>
    </source>
</evidence>
<name>A0AAN8UW29_9MAGN</name>
<feature type="region of interest" description="Disordered" evidence="3">
    <location>
        <begin position="198"/>
        <end position="225"/>
    </location>
</feature>
<dbReference type="InterPro" id="IPR000387">
    <property type="entry name" value="Tyr_Pase_dom"/>
</dbReference>
<evidence type="ECO:0000259" key="5">
    <source>
        <dbReference type="PROSITE" id="PS51181"/>
    </source>
</evidence>
<dbReference type="InterPro" id="IPR014020">
    <property type="entry name" value="Tensin_C2-dom"/>
</dbReference>
<dbReference type="Pfam" id="PF22918">
    <property type="entry name" value="PTEN2_C2"/>
    <property type="match status" value="1"/>
</dbReference>
<dbReference type="GO" id="GO:0016314">
    <property type="term" value="F:phosphatidylinositol-3,4,5-trisphosphate 3-phosphatase activity"/>
    <property type="evidence" value="ECO:0007669"/>
    <property type="project" value="TreeGrafter"/>
</dbReference>
<sequence length="1044" mass="113858">MDSESVDLSSQPHSKAPDAEPPASSAAKTLDVEPTNPTLSPPHDSTPLFSTSGITSWAKNLRIPQSFVTGTQKAENSEKSGFARFTSNFGLRLSPTTTENTEGTSTISQNGILDSFTKGIVDSSRSAVKAVRVKAHHMVSQNKRRYQSDRYLDGQLKSKFAIVYEGSCVASEPPNSRLPAAVDAIRCVVERQHVTTEPSATVQSGARATATPNFTDNPQKDNLTSYNVEESKLSNGTKSYSKASLSSFGGQTRSRSIGALKGQSGEVKPNLVPESAKVGASDKLDIIHKTNALSLSKDNISDVEEMPSTLHKKREEPTVSHCQPVIISKTIVVPEAAKNGLTFGSINADFGVSMNHTSGFSTDKNSAGKSDFLHGNEDVHQEQIPSNQSAAFAAQGEECPDHQQSPLHMPENPQSPQENDLNGMAHDSHTNFAVPQQLDQLTSSSAAPLYRPIDRDSRLSSVLAFGTATKYDGSVVVISQHFHSPDESENSLIMSTTGATQLVTPPAGMVQSSLGMLSHSVTATVPPNFIPYDHYTSLFYVPPSMHQYLGHGGFPQQPPTGNAIMPPTASAGVKLSLTLYKNIRNVSQIGITSFGPSQKGEFDLDMTYITENIIAMGFPAGDMSSGFLGYVETFLAGFYRNHIEEVIEFFETHHKVPSQFLELQEKYKVYNLCSERLYNAALLKGKVATFPFDDHNCPPIELIKLFCQSAYSWLKEDIENVVVVHCKAGMGRTGLNLRSFDSSHFLQFFPTVEEYNQKRCVDGKALVLPSPMRGSKPLTCRCMLRGFRLHKCPYWVRPSITISNHNGVLFTTKKHPKTKDLMPDDFWINAPRKGIVVFALPGEPGLTELVGDFQIYFHDRHGDFYCWLNTTMIENRTFLDGSDLDWFDKRKLPSPGLQVEIVMIDYDGTLPVKSKANSASEGPNTNSGVAQSEEAAPKSVQNKVSENKDKDDVFSDSEGEENGPSKSRQNQAASPGSSTTAEQITSITRGTEQLTLRSKNPNTATEPKTDGIPNPDSVGASDIKAIAADASVFSFGDDEDYESD</sequence>
<feature type="region of interest" description="Disordered" evidence="3">
    <location>
        <begin position="1"/>
        <end position="51"/>
    </location>
</feature>
<dbReference type="InterPro" id="IPR029023">
    <property type="entry name" value="Tensin_phosphatase"/>
</dbReference>
<dbReference type="PANTHER" id="PTHR12305">
    <property type="entry name" value="PHOSPHATASE WITH HOMOLOGY TO TENSIN"/>
    <property type="match status" value="1"/>
</dbReference>
<dbReference type="PROSITE" id="PS51182">
    <property type="entry name" value="C2_TENSIN"/>
    <property type="match status" value="1"/>
</dbReference>
<evidence type="ECO:0008006" key="9">
    <source>
        <dbReference type="Google" id="ProtNLM"/>
    </source>
</evidence>
<keyword evidence="2" id="KW-0904">Protein phosphatase</keyword>
<dbReference type="SUPFAM" id="SSF52799">
    <property type="entry name" value="(Phosphotyrosine protein) phosphatases II"/>
    <property type="match status" value="1"/>
</dbReference>
<dbReference type="PROSITE" id="PS50056">
    <property type="entry name" value="TYR_PHOSPHATASE_2"/>
    <property type="match status" value="1"/>
</dbReference>
<proteinExistence type="predicted"/>
<feature type="domain" description="Tyrosine specific protein phosphatases" evidence="4">
    <location>
        <begin position="722"/>
        <end position="759"/>
    </location>
</feature>
<dbReference type="EMBL" id="JBAMMX010000018">
    <property type="protein sequence ID" value="KAK6923080.1"/>
    <property type="molecule type" value="Genomic_DNA"/>
</dbReference>
<feature type="compositionally biased region" description="Polar residues" evidence="3">
    <location>
        <begin position="964"/>
        <end position="1006"/>
    </location>
</feature>
<feature type="compositionally biased region" description="Polar residues" evidence="3">
    <location>
        <begin position="402"/>
        <end position="420"/>
    </location>
</feature>
<dbReference type="PROSITE" id="PS00383">
    <property type="entry name" value="TYR_PHOSPHATASE_1"/>
    <property type="match status" value="1"/>
</dbReference>
<organism evidence="7 8">
    <name type="scientific">Dillenia turbinata</name>
    <dbReference type="NCBI Taxonomy" id="194707"/>
    <lineage>
        <taxon>Eukaryota</taxon>
        <taxon>Viridiplantae</taxon>
        <taxon>Streptophyta</taxon>
        <taxon>Embryophyta</taxon>
        <taxon>Tracheophyta</taxon>
        <taxon>Spermatophyta</taxon>
        <taxon>Magnoliopsida</taxon>
        <taxon>eudicotyledons</taxon>
        <taxon>Gunneridae</taxon>
        <taxon>Pentapetalae</taxon>
        <taxon>Dilleniales</taxon>
        <taxon>Dilleniaceae</taxon>
        <taxon>Dillenia</taxon>
    </lineage>
</organism>
<dbReference type="InterPro" id="IPR016130">
    <property type="entry name" value="Tyr_Pase_AS"/>
</dbReference>
<evidence type="ECO:0000259" key="4">
    <source>
        <dbReference type="PROSITE" id="PS50056"/>
    </source>
</evidence>
<dbReference type="InterPro" id="IPR029021">
    <property type="entry name" value="Prot-tyrosine_phosphatase-like"/>
</dbReference>
<comment type="caution">
    <text evidence="7">The sequence shown here is derived from an EMBL/GenBank/DDBJ whole genome shotgun (WGS) entry which is preliminary data.</text>
</comment>
<dbReference type="SMART" id="SM01326">
    <property type="entry name" value="PTEN_C2"/>
    <property type="match status" value="1"/>
</dbReference>
<dbReference type="GO" id="GO:0005829">
    <property type="term" value="C:cytosol"/>
    <property type="evidence" value="ECO:0007669"/>
    <property type="project" value="TreeGrafter"/>
</dbReference>
<dbReference type="Proteomes" id="UP001370490">
    <property type="component" value="Unassembled WGS sequence"/>
</dbReference>
<dbReference type="Gene3D" id="3.90.190.10">
    <property type="entry name" value="Protein tyrosine phosphatase superfamily"/>
    <property type="match status" value="1"/>
</dbReference>
<evidence type="ECO:0000259" key="6">
    <source>
        <dbReference type="PROSITE" id="PS51182"/>
    </source>
</evidence>
<feature type="region of interest" description="Disordered" evidence="3">
    <location>
        <begin position="387"/>
        <end position="428"/>
    </location>
</feature>
<evidence type="ECO:0000313" key="7">
    <source>
        <dbReference type="EMBL" id="KAK6923080.1"/>
    </source>
</evidence>
<evidence type="ECO:0000256" key="3">
    <source>
        <dbReference type="SAM" id="MobiDB-lite"/>
    </source>
</evidence>
<evidence type="ECO:0000256" key="2">
    <source>
        <dbReference type="ARBA" id="ARBA00022912"/>
    </source>
</evidence>
<feature type="compositionally biased region" description="Polar residues" evidence="3">
    <location>
        <begin position="1"/>
        <end position="13"/>
    </location>
</feature>
<keyword evidence="1" id="KW-0378">Hydrolase</keyword>
<evidence type="ECO:0000256" key="1">
    <source>
        <dbReference type="ARBA" id="ARBA00022801"/>
    </source>
</evidence>
<accession>A0AAN8UW29</accession>
<dbReference type="PROSITE" id="PS51181">
    <property type="entry name" value="PPASE_TENSIN"/>
    <property type="match status" value="1"/>
</dbReference>
<dbReference type="GO" id="GO:0004721">
    <property type="term" value="F:phosphoprotein phosphatase activity"/>
    <property type="evidence" value="ECO:0007669"/>
    <property type="project" value="UniProtKB-KW"/>
</dbReference>
<protein>
    <recommendedName>
        <fullName evidence="9">Phosphatidylinositol-3,4,5-trisphosphate 3-phosphatase</fullName>
    </recommendedName>
</protein>
<dbReference type="AlphaFoldDB" id="A0AAN8UW29"/>
<keyword evidence="8" id="KW-1185">Reference proteome</keyword>
<dbReference type="InterPro" id="IPR055183">
    <property type="entry name" value="PTEN2A/B_C2"/>
</dbReference>
<dbReference type="InterPro" id="IPR051281">
    <property type="entry name" value="Dual-spec_lipid-protein_phosph"/>
</dbReference>
<dbReference type="PANTHER" id="PTHR12305:SF87">
    <property type="entry name" value="PHOSPHATIDYLINOSITOL 3,4,5-TRISPHOSPHATE 3-PHOSPHATASE AND PROTEIN-TYROSINE-PHOSPHATASE PTEN2B"/>
    <property type="match status" value="1"/>
</dbReference>
<reference evidence="7 8" key="1">
    <citation type="submission" date="2023-12" db="EMBL/GenBank/DDBJ databases">
        <title>A high-quality genome assembly for Dillenia turbinata (Dilleniales).</title>
        <authorList>
            <person name="Chanderbali A."/>
        </authorList>
    </citation>
    <scope>NUCLEOTIDE SEQUENCE [LARGE SCALE GENOMIC DNA]</scope>
    <source>
        <strain evidence="7">LSX21</strain>
        <tissue evidence="7">Leaf</tissue>
    </source>
</reference>